<dbReference type="PANTHER" id="PTHR38463">
    <property type="entry name" value="STRESS RESPONSE PROTEIN YSNF"/>
    <property type="match status" value="1"/>
</dbReference>
<sequence>MKLNAQQVSSLYGQNVTDRSGSKIGSVGQIWADNAGEPTWVSVKTGVMGRKESMAPLQKAQIAGGALAVDYDKSTVKDAPTVDADTDEPLSTAQVEQLYRHYQLAPQPAPAAPPARERGRAPGAGEDLIRSEERLRVGTESQPAGTARLRKYVVSEDVHTTVPVEHDEVYVEREPISAANARNVNADIGEAEQEMTLRAERPVVRKETVPVERVHLTKDEVVDQRAIDEQVRREQVEADIPERSRRRR</sequence>
<dbReference type="GO" id="GO:0030077">
    <property type="term" value="C:plasma membrane light-harvesting complex"/>
    <property type="evidence" value="ECO:0007669"/>
    <property type="project" value="InterPro"/>
</dbReference>
<dbReference type="SUPFAM" id="SSF50346">
    <property type="entry name" value="PRC-barrel domain"/>
    <property type="match status" value="1"/>
</dbReference>
<dbReference type="GO" id="GO:0019684">
    <property type="term" value="P:photosynthesis, light reaction"/>
    <property type="evidence" value="ECO:0007669"/>
    <property type="project" value="InterPro"/>
</dbReference>
<feature type="domain" description="DUF2382" evidence="3">
    <location>
        <begin position="129"/>
        <end position="237"/>
    </location>
</feature>
<accession>A0A1C5HDC4</accession>
<reference evidence="4 5" key="1">
    <citation type="submission" date="2016-06" db="EMBL/GenBank/DDBJ databases">
        <authorList>
            <person name="Kjaerup R.B."/>
            <person name="Dalgaard T.S."/>
            <person name="Juul-Madsen H.R."/>
        </authorList>
    </citation>
    <scope>NUCLEOTIDE SEQUENCE [LARGE SCALE GENOMIC DNA]</scope>
    <source>
        <strain evidence="4 5">DSM 43904</strain>
    </source>
</reference>
<evidence type="ECO:0000259" key="2">
    <source>
        <dbReference type="Pfam" id="PF05239"/>
    </source>
</evidence>
<dbReference type="InterPro" id="IPR019060">
    <property type="entry name" value="DUF2382"/>
</dbReference>
<evidence type="ECO:0000313" key="4">
    <source>
        <dbReference type="EMBL" id="SCG43847.1"/>
    </source>
</evidence>
<dbReference type="AlphaFoldDB" id="A0A1C5HDC4"/>
<dbReference type="Gene3D" id="3.90.50.10">
    <property type="entry name" value="Photosynthetic Reaction Center, subunit H, domain 2"/>
    <property type="match status" value="1"/>
</dbReference>
<dbReference type="Pfam" id="PF05239">
    <property type="entry name" value="PRC"/>
    <property type="match status" value="1"/>
</dbReference>
<name>A0A1C5HDC4_9ACTN</name>
<feature type="domain" description="PRC-barrel" evidence="2">
    <location>
        <begin position="8"/>
        <end position="74"/>
    </location>
</feature>
<gene>
    <name evidence="4" type="ORF">GA0070609_1378</name>
</gene>
<dbReference type="EMBL" id="LT607750">
    <property type="protein sequence ID" value="SCG43847.1"/>
    <property type="molecule type" value="Genomic_DNA"/>
</dbReference>
<evidence type="ECO:0000256" key="1">
    <source>
        <dbReference type="SAM" id="MobiDB-lite"/>
    </source>
</evidence>
<evidence type="ECO:0000259" key="3">
    <source>
        <dbReference type="Pfam" id="PF09557"/>
    </source>
</evidence>
<dbReference type="RefSeq" id="WP_088993021.1">
    <property type="nucleotide sequence ID" value="NZ_LT607750.1"/>
</dbReference>
<dbReference type="InterPro" id="IPR014747">
    <property type="entry name" value="Bac_photo_RC_H_C"/>
</dbReference>
<evidence type="ECO:0000313" key="5">
    <source>
        <dbReference type="Proteomes" id="UP000198217"/>
    </source>
</evidence>
<protein>
    <submittedName>
        <fullName evidence="4">Conserved domain-containing protein</fullName>
    </submittedName>
</protein>
<dbReference type="PANTHER" id="PTHR38463:SF1">
    <property type="entry name" value="STRESS RESPONSE PROTEIN YSNF"/>
    <property type="match status" value="1"/>
</dbReference>
<feature type="region of interest" description="Disordered" evidence="1">
    <location>
        <begin position="106"/>
        <end position="125"/>
    </location>
</feature>
<dbReference type="InterPro" id="IPR052967">
    <property type="entry name" value="Stress_Response_Assoc"/>
</dbReference>
<dbReference type="InterPro" id="IPR027275">
    <property type="entry name" value="PRC-brl_dom"/>
</dbReference>
<dbReference type="Pfam" id="PF09557">
    <property type="entry name" value="DUF2382"/>
    <property type="match status" value="1"/>
</dbReference>
<proteinExistence type="predicted"/>
<organism evidence="4 5">
    <name type="scientific">Micromonospora echinaurantiaca</name>
    <dbReference type="NCBI Taxonomy" id="47857"/>
    <lineage>
        <taxon>Bacteria</taxon>
        <taxon>Bacillati</taxon>
        <taxon>Actinomycetota</taxon>
        <taxon>Actinomycetes</taxon>
        <taxon>Micromonosporales</taxon>
        <taxon>Micromonosporaceae</taxon>
        <taxon>Micromonospora</taxon>
    </lineage>
</organism>
<keyword evidence="5" id="KW-1185">Reference proteome</keyword>
<dbReference type="InterPro" id="IPR011033">
    <property type="entry name" value="PRC_barrel-like_sf"/>
</dbReference>
<dbReference type="Proteomes" id="UP000198217">
    <property type="component" value="Chromosome I"/>
</dbReference>